<dbReference type="RefSeq" id="WP_139517316.1">
    <property type="nucleotide sequence ID" value="NZ_CP040896.1"/>
</dbReference>
<reference evidence="2 3" key="1">
    <citation type="submission" date="2019-06" db="EMBL/GenBank/DDBJ databases">
        <authorList>
            <person name="Srinivasan S."/>
        </authorList>
    </citation>
    <scope>NUCLEOTIDE SEQUENCE [LARGE SCALE GENOMIC DNA]</scope>
    <source>
        <strain evidence="2 3">17J68-5</strain>
    </source>
</reference>
<accession>A0A5B8A605</accession>
<evidence type="ECO:0000313" key="3">
    <source>
        <dbReference type="Proteomes" id="UP000305398"/>
    </source>
</evidence>
<proteinExistence type="predicted"/>
<keyword evidence="1" id="KW-0732">Signal</keyword>
<feature type="signal peptide" evidence="1">
    <location>
        <begin position="1"/>
        <end position="23"/>
    </location>
</feature>
<evidence type="ECO:0008006" key="4">
    <source>
        <dbReference type="Google" id="ProtNLM"/>
    </source>
</evidence>
<dbReference type="KEGG" id="hyj:FHG12_19140"/>
<gene>
    <name evidence="2" type="ORF">FHG12_19140</name>
</gene>
<protein>
    <recommendedName>
        <fullName evidence="4">OmpH family outer membrane protein</fullName>
    </recommendedName>
</protein>
<feature type="chain" id="PRO_5022912163" description="OmpH family outer membrane protein" evidence="1">
    <location>
        <begin position="24"/>
        <end position="121"/>
    </location>
</feature>
<dbReference type="OrthoDB" id="882534at2"/>
<sequence>MKNTLYSLLLVGAFFSTSVLATAATNDTPAVAARAKTLTRQIADKTRLSEGQYVKVKQLNLRMLSEVENVKKQLAADPAALDQRLAEVQDHYEWDLAAILWPRQMAVYSEAKASMTALNIR</sequence>
<evidence type="ECO:0000313" key="2">
    <source>
        <dbReference type="EMBL" id="QDA62085.1"/>
    </source>
</evidence>
<dbReference type="EMBL" id="CP040896">
    <property type="protein sequence ID" value="QDA62085.1"/>
    <property type="molecule type" value="Genomic_DNA"/>
</dbReference>
<evidence type="ECO:0000256" key="1">
    <source>
        <dbReference type="SAM" id="SignalP"/>
    </source>
</evidence>
<dbReference type="AlphaFoldDB" id="A0A5B8A605"/>
<name>A0A5B8A605_9BACT</name>
<keyword evidence="3" id="KW-1185">Reference proteome</keyword>
<organism evidence="2 3">
    <name type="scientific">Hymenobacter jejuensis</name>
    <dbReference type="NCBI Taxonomy" id="2502781"/>
    <lineage>
        <taxon>Bacteria</taxon>
        <taxon>Pseudomonadati</taxon>
        <taxon>Bacteroidota</taxon>
        <taxon>Cytophagia</taxon>
        <taxon>Cytophagales</taxon>
        <taxon>Hymenobacteraceae</taxon>
        <taxon>Hymenobacter</taxon>
    </lineage>
</organism>
<dbReference type="Proteomes" id="UP000305398">
    <property type="component" value="Chromosome"/>
</dbReference>